<evidence type="ECO:0000256" key="4">
    <source>
        <dbReference type="PROSITE-ProRule" id="PRU00335"/>
    </source>
</evidence>
<evidence type="ECO:0000256" key="2">
    <source>
        <dbReference type="ARBA" id="ARBA00023125"/>
    </source>
</evidence>
<name>A0ABY7GIS3_9GAMM</name>
<dbReference type="InterPro" id="IPR001647">
    <property type="entry name" value="HTH_TetR"/>
</dbReference>
<dbReference type="SUPFAM" id="SSF48498">
    <property type="entry name" value="Tetracyclin repressor-like, C-terminal domain"/>
    <property type="match status" value="1"/>
</dbReference>
<dbReference type="PANTHER" id="PTHR47506:SF6">
    <property type="entry name" value="HTH-TYPE TRANSCRIPTIONAL REPRESSOR NEMR"/>
    <property type="match status" value="1"/>
</dbReference>
<dbReference type="Pfam" id="PF16925">
    <property type="entry name" value="TetR_C_13"/>
    <property type="match status" value="1"/>
</dbReference>
<keyword evidence="7" id="KW-1185">Reference proteome</keyword>
<feature type="domain" description="HTH tetR-type" evidence="5">
    <location>
        <begin position="8"/>
        <end position="68"/>
    </location>
</feature>
<dbReference type="Gene3D" id="1.10.357.10">
    <property type="entry name" value="Tetracycline Repressor, domain 2"/>
    <property type="match status" value="1"/>
</dbReference>
<reference evidence="6" key="1">
    <citation type="submission" date="2022-11" db="EMBL/GenBank/DDBJ databases">
        <title>Methylomonas rapida sp. nov., Carotenoid-Producing Obligate Methanotrophs with High Growth Characteristics and Biotechnological Potential.</title>
        <authorList>
            <person name="Tikhonova E.N."/>
            <person name="Suleimanov R.Z."/>
            <person name="Miroshnikov K."/>
            <person name="Oshkin I.Y."/>
            <person name="Belova S.E."/>
            <person name="Danilova O.V."/>
            <person name="Ashikhmin A."/>
            <person name="Konopkin A."/>
            <person name="But S.Y."/>
            <person name="Khmelenina V.N."/>
            <person name="Kuznetsov N."/>
            <person name="Pimenov N.V."/>
            <person name="Dedysh S.N."/>
        </authorList>
    </citation>
    <scope>NUCLEOTIDE SEQUENCE</scope>
    <source>
        <strain evidence="6">MP1</strain>
    </source>
</reference>
<dbReference type="Proteomes" id="UP001162780">
    <property type="component" value="Chromosome"/>
</dbReference>
<accession>A0ABY7GIS3</accession>
<evidence type="ECO:0000313" key="6">
    <source>
        <dbReference type="EMBL" id="WAR44854.1"/>
    </source>
</evidence>
<sequence>MLKLQSKQIKKEKLLDQGVTLLLEKGYHATGLKQILDTVKIPKGSFYTYFQSKEQFAAEAISHYIEPFIHRLSAHLQNPELDGLAALKAYYSELIAEVAQTGFKGGCLLGNLMGEIGDTSPLCRDALLDAVGRYSDLQKTALERGQKQGSVRLDRSAKAMADLMLNGWQGALLRMKVEQSIEPLQAVCRDLLDDYFKASIRRAEQA</sequence>
<evidence type="ECO:0000256" key="3">
    <source>
        <dbReference type="ARBA" id="ARBA00023163"/>
    </source>
</evidence>
<feature type="DNA-binding region" description="H-T-H motif" evidence="4">
    <location>
        <begin position="31"/>
        <end position="50"/>
    </location>
</feature>
<dbReference type="PROSITE" id="PS50977">
    <property type="entry name" value="HTH_TETR_2"/>
    <property type="match status" value="1"/>
</dbReference>
<organism evidence="6 7">
    <name type="scientific">Methylomonas rapida</name>
    <dbReference type="NCBI Taxonomy" id="2963939"/>
    <lineage>
        <taxon>Bacteria</taxon>
        <taxon>Pseudomonadati</taxon>
        <taxon>Pseudomonadota</taxon>
        <taxon>Gammaproteobacteria</taxon>
        <taxon>Methylococcales</taxon>
        <taxon>Methylococcaceae</taxon>
        <taxon>Methylomonas</taxon>
    </lineage>
</organism>
<keyword evidence="1" id="KW-0805">Transcription regulation</keyword>
<dbReference type="SUPFAM" id="SSF46689">
    <property type="entry name" value="Homeodomain-like"/>
    <property type="match status" value="1"/>
</dbReference>
<dbReference type="InterPro" id="IPR011075">
    <property type="entry name" value="TetR_C"/>
</dbReference>
<dbReference type="InterPro" id="IPR036271">
    <property type="entry name" value="Tet_transcr_reg_TetR-rel_C_sf"/>
</dbReference>
<evidence type="ECO:0000256" key="1">
    <source>
        <dbReference type="ARBA" id="ARBA00023015"/>
    </source>
</evidence>
<keyword evidence="2 4" id="KW-0238">DNA-binding</keyword>
<protein>
    <submittedName>
        <fullName evidence="6">TetR family transcriptional regulator C-terminal domain-containing protein</fullName>
    </submittedName>
</protein>
<evidence type="ECO:0000259" key="5">
    <source>
        <dbReference type="PROSITE" id="PS50977"/>
    </source>
</evidence>
<gene>
    <name evidence="6" type="ORF">NM686_021345</name>
</gene>
<dbReference type="RefSeq" id="WP_255189823.1">
    <property type="nucleotide sequence ID" value="NZ_CP113517.1"/>
</dbReference>
<dbReference type="EMBL" id="CP113517">
    <property type="protein sequence ID" value="WAR44854.1"/>
    <property type="molecule type" value="Genomic_DNA"/>
</dbReference>
<dbReference type="InterPro" id="IPR009057">
    <property type="entry name" value="Homeodomain-like_sf"/>
</dbReference>
<dbReference type="PANTHER" id="PTHR47506">
    <property type="entry name" value="TRANSCRIPTIONAL REGULATORY PROTEIN"/>
    <property type="match status" value="1"/>
</dbReference>
<evidence type="ECO:0000313" key="7">
    <source>
        <dbReference type="Proteomes" id="UP001162780"/>
    </source>
</evidence>
<dbReference type="PRINTS" id="PR00455">
    <property type="entry name" value="HTHTETR"/>
</dbReference>
<keyword evidence="3" id="KW-0804">Transcription</keyword>
<dbReference type="Pfam" id="PF00440">
    <property type="entry name" value="TetR_N"/>
    <property type="match status" value="1"/>
</dbReference>
<proteinExistence type="predicted"/>